<dbReference type="InterPro" id="IPR052931">
    <property type="entry name" value="Prophage_regulatory_activator"/>
</dbReference>
<dbReference type="InterPro" id="IPR010260">
    <property type="entry name" value="AlpA"/>
</dbReference>
<evidence type="ECO:0000313" key="2">
    <source>
        <dbReference type="Proteomes" id="UP000234328"/>
    </source>
</evidence>
<sequence length="70" mass="8132">MSQTPALPPGERRILRREEVEAKTGFKRAHIYNLMKKGQFPKALRLGVRAVGWDSVEIDQWITERLDNRA</sequence>
<dbReference type="OrthoDB" id="8455288at2"/>
<accession>A0A2N4UCW3</accession>
<keyword evidence="2" id="KW-1185">Reference proteome</keyword>
<dbReference type="RefSeq" id="WP_102071001.1">
    <property type="nucleotide sequence ID" value="NZ_PDNV01000010.1"/>
</dbReference>
<reference evidence="1 2" key="1">
    <citation type="submission" date="2017-10" db="EMBL/GenBank/DDBJ databases">
        <title>Two draft genome sequences of Pusillimonas sp. strains isolated from a nitrate- and radionuclide-contaminated groundwater in Russia.</title>
        <authorList>
            <person name="Grouzdev D.S."/>
            <person name="Tourova T.P."/>
            <person name="Goeva M.A."/>
            <person name="Babich T.L."/>
            <person name="Sokolova D.S."/>
            <person name="Abdullin R."/>
            <person name="Poltaraus A.B."/>
            <person name="Toshchakov S.V."/>
            <person name="Nazina T.N."/>
        </authorList>
    </citation>
    <scope>NUCLEOTIDE SEQUENCE [LARGE SCALE GENOMIC DNA]</scope>
    <source>
        <strain evidence="1 2">JR1/69-2-13</strain>
    </source>
</reference>
<evidence type="ECO:0000313" key="1">
    <source>
        <dbReference type="EMBL" id="PLC52868.1"/>
    </source>
</evidence>
<name>A0A2N4UCW3_9BURK</name>
<comment type="caution">
    <text evidence="1">The sequence shown here is derived from an EMBL/GenBank/DDBJ whole genome shotgun (WGS) entry which is preliminary data.</text>
</comment>
<dbReference type="Gene3D" id="1.10.238.160">
    <property type="match status" value="1"/>
</dbReference>
<dbReference type="Proteomes" id="UP000234328">
    <property type="component" value="Unassembled WGS sequence"/>
</dbReference>
<proteinExistence type="predicted"/>
<dbReference type="AlphaFoldDB" id="A0A2N4UCW3"/>
<dbReference type="PANTHER" id="PTHR36154">
    <property type="entry name" value="DNA-BINDING TRANSCRIPTIONAL ACTIVATOR ALPA"/>
    <property type="match status" value="1"/>
</dbReference>
<dbReference type="PANTHER" id="PTHR36154:SF1">
    <property type="entry name" value="DNA-BINDING TRANSCRIPTIONAL ACTIVATOR ALPA"/>
    <property type="match status" value="1"/>
</dbReference>
<dbReference type="EMBL" id="PDNV01000010">
    <property type="protein sequence ID" value="PLC52868.1"/>
    <property type="molecule type" value="Genomic_DNA"/>
</dbReference>
<protein>
    <submittedName>
        <fullName evidence="1">Transcriptional regulator</fullName>
    </submittedName>
</protein>
<gene>
    <name evidence="1" type="ORF">CR155_15795</name>
</gene>
<dbReference type="Pfam" id="PF05930">
    <property type="entry name" value="Phage_AlpA"/>
    <property type="match status" value="1"/>
</dbReference>
<organism evidence="1 2">
    <name type="scientific">Pollutimonas nitritireducens</name>
    <dbReference type="NCBI Taxonomy" id="2045209"/>
    <lineage>
        <taxon>Bacteria</taxon>
        <taxon>Pseudomonadati</taxon>
        <taxon>Pseudomonadota</taxon>
        <taxon>Betaproteobacteria</taxon>
        <taxon>Burkholderiales</taxon>
        <taxon>Alcaligenaceae</taxon>
        <taxon>Pollutimonas</taxon>
    </lineage>
</organism>